<reference evidence="3 4" key="1">
    <citation type="submission" date="2018-09" db="EMBL/GenBank/DDBJ databases">
        <title>Complete genome sequence of Cupriavidus oxalaticus T2, a bacterium capable of phenol tolerance and degradation.</title>
        <authorList>
            <person name="Yan J."/>
        </authorList>
    </citation>
    <scope>NUCLEOTIDE SEQUENCE [LARGE SCALE GENOMIC DNA]</scope>
    <source>
        <strain evidence="3 4">T2</strain>
    </source>
</reference>
<proteinExistence type="predicted"/>
<feature type="chain" id="PRO_5025001358" description="Glycine-rich protein" evidence="2">
    <location>
        <begin position="25"/>
        <end position="421"/>
    </location>
</feature>
<keyword evidence="2" id="KW-0732">Signal</keyword>
<feature type="compositionally biased region" description="Polar residues" evidence="1">
    <location>
        <begin position="48"/>
        <end position="61"/>
    </location>
</feature>
<dbReference type="RefSeq" id="WP_151071708.1">
    <property type="nucleotide sequence ID" value="NZ_CP032519.1"/>
</dbReference>
<evidence type="ECO:0008006" key="5">
    <source>
        <dbReference type="Google" id="ProtNLM"/>
    </source>
</evidence>
<dbReference type="PROSITE" id="PS51257">
    <property type="entry name" value="PROKAR_LIPOPROTEIN"/>
    <property type="match status" value="1"/>
</dbReference>
<dbReference type="AlphaFoldDB" id="A0A5P3VJS0"/>
<evidence type="ECO:0000313" key="3">
    <source>
        <dbReference type="EMBL" id="QEZ46547.1"/>
    </source>
</evidence>
<feature type="compositionally biased region" description="Low complexity" evidence="1">
    <location>
        <begin position="30"/>
        <end position="47"/>
    </location>
</feature>
<protein>
    <recommendedName>
        <fullName evidence="5">Glycine-rich protein</fullName>
    </recommendedName>
</protein>
<evidence type="ECO:0000256" key="1">
    <source>
        <dbReference type="SAM" id="MobiDB-lite"/>
    </source>
</evidence>
<dbReference type="Proteomes" id="UP000325743">
    <property type="component" value="Chromosome 2"/>
</dbReference>
<name>A0A5P3VJS0_9BURK</name>
<sequence>MKRIHMKLAAVPLACLFVTVAACGGGGGDSTPASTAATAPDTGASTPKPASTGSAMLSGTTDPGPDVGQDGDFYLNTATWMLFGPKANGVWPAGVSIAGPAGGTGAQGNTGSGGNTGLAGNTILSGSVDPTDGVGNNGDYYINTSTSTLFGPKADGTWPPGVPLGGGTGSSGAGGGIVLAGAGAPDNSVGNNGDYYLDTNTWTLYGPKANDQWPAGVSLVGQPGGGTGGTGGTDGTGGGTVGNGGHLLYGSGAPGDSIGVDGDFYFDTSTSTLYGPKQDGKWPATGVAMTTATVYNGNFNVPDTLSRGHYAMTGAGGAVPLPSDFGVVIPYDCSRVTLTAGTLGKVQGVLDIGLYKVTGSGTSVILAPVGELSCKITNGQQNCSRTVPSGTINHNDKLQVQVDNNQSTKWGGLAVNLACVK</sequence>
<evidence type="ECO:0000313" key="4">
    <source>
        <dbReference type="Proteomes" id="UP000325743"/>
    </source>
</evidence>
<feature type="region of interest" description="Disordered" evidence="1">
    <location>
        <begin position="28"/>
        <end position="70"/>
    </location>
</feature>
<dbReference type="EMBL" id="CP032519">
    <property type="protein sequence ID" value="QEZ46547.1"/>
    <property type="molecule type" value="Genomic_DNA"/>
</dbReference>
<organism evidence="3 4">
    <name type="scientific">Cupriavidus oxalaticus</name>
    <dbReference type="NCBI Taxonomy" id="96344"/>
    <lineage>
        <taxon>Bacteria</taxon>
        <taxon>Pseudomonadati</taxon>
        <taxon>Pseudomonadota</taxon>
        <taxon>Betaproteobacteria</taxon>
        <taxon>Burkholderiales</taxon>
        <taxon>Burkholderiaceae</taxon>
        <taxon>Cupriavidus</taxon>
    </lineage>
</organism>
<accession>A0A5P3VJS0</accession>
<evidence type="ECO:0000256" key="2">
    <source>
        <dbReference type="SAM" id="SignalP"/>
    </source>
</evidence>
<gene>
    <name evidence="3" type="ORF">D2917_20140</name>
</gene>
<feature type="signal peptide" evidence="2">
    <location>
        <begin position="1"/>
        <end position="24"/>
    </location>
</feature>